<reference evidence="1 2" key="1">
    <citation type="submission" date="2021-08" db="EMBL/GenBank/DDBJ databases">
        <title>WGS of actinomycetes from Thailand.</title>
        <authorList>
            <person name="Thawai C."/>
        </authorList>
    </citation>
    <scope>NUCLEOTIDE SEQUENCE [LARGE SCALE GENOMIC DNA]</scope>
    <source>
        <strain evidence="1 2">PLK6-54</strain>
    </source>
</reference>
<evidence type="ECO:0000313" key="2">
    <source>
        <dbReference type="Proteomes" id="UP000778578"/>
    </source>
</evidence>
<keyword evidence="2" id="KW-1185">Reference proteome</keyword>
<dbReference type="PIRSF" id="PIRSF015736">
    <property type="entry name" value="MI"/>
    <property type="match status" value="1"/>
</dbReference>
<dbReference type="Proteomes" id="UP000778578">
    <property type="component" value="Unassembled WGS sequence"/>
</dbReference>
<gene>
    <name evidence="1" type="ORF">K7862_01475</name>
</gene>
<dbReference type="Gene3D" id="3.40.50.12500">
    <property type="match status" value="1"/>
</dbReference>
<dbReference type="InterPro" id="IPR053714">
    <property type="entry name" value="Iso_Racemase_Enz_sf"/>
</dbReference>
<name>A0ABS7PZJ9_9ACTN</name>
<evidence type="ECO:0000313" key="1">
    <source>
        <dbReference type="EMBL" id="MBY8876309.1"/>
    </source>
</evidence>
<comment type="caution">
    <text evidence="1">The sequence shown here is derived from an EMBL/GenBank/DDBJ whole genome shotgun (WGS) entry which is preliminary data.</text>
</comment>
<dbReference type="Pfam" id="PF17645">
    <property type="entry name" value="Amdase"/>
    <property type="match status" value="1"/>
</dbReference>
<sequence length="276" mass="29205">MSNVQAEKDGWEARARVGVVVPHADVGPESEFQAIAPDDVFVHGSRVHFGAMRAGGEMDPKIPHDPVRAFVEPPLIDDAVELLAASPLDVIALGFTSSAYVLGADGERALFERLARRTRGIPLTGTTAAAVSGFTALGARRVAIVNPPWFDDRLSGLGSAYFTEQGFAVVHHGPCGLPSNQKLITPEALSDWIRTTVAGHRPDAVLVAGNGIRAVGVVNALECELDFAVLTANQVLFWHALHLAGAQEAARRITGYGRLFELAPAEARPQPSGAVA</sequence>
<organism evidence="1 2">
    <name type="scientific">Actinacidiphila acidipaludis</name>
    <dbReference type="NCBI Taxonomy" id="2873382"/>
    <lineage>
        <taxon>Bacteria</taxon>
        <taxon>Bacillati</taxon>
        <taxon>Actinomycetota</taxon>
        <taxon>Actinomycetes</taxon>
        <taxon>Kitasatosporales</taxon>
        <taxon>Streptomycetaceae</taxon>
        <taxon>Actinacidiphila</taxon>
    </lineage>
</organism>
<dbReference type="EMBL" id="JAINZZ010000001">
    <property type="protein sequence ID" value="MBY8876309.1"/>
    <property type="molecule type" value="Genomic_DNA"/>
</dbReference>
<protein>
    <submittedName>
        <fullName evidence="1">Maleate cis-trans isomerase</fullName>
    </submittedName>
</protein>
<dbReference type="PANTHER" id="PTHR40267:SF1">
    <property type="entry name" value="BLR3294 PROTEIN"/>
    <property type="match status" value="1"/>
</dbReference>
<dbReference type="GO" id="GO:0016853">
    <property type="term" value="F:isomerase activity"/>
    <property type="evidence" value="ECO:0007669"/>
    <property type="project" value="UniProtKB-KW"/>
</dbReference>
<dbReference type="InterPro" id="IPR026286">
    <property type="entry name" value="MaiA/AMDase"/>
</dbReference>
<proteinExistence type="predicted"/>
<dbReference type="RefSeq" id="WP_222959569.1">
    <property type="nucleotide sequence ID" value="NZ_JAINZZ010000001.1"/>
</dbReference>
<dbReference type="PANTHER" id="PTHR40267">
    <property type="entry name" value="BLR3294 PROTEIN"/>
    <property type="match status" value="1"/>
</dbReference>
<accession>A0ABS7PZJ9</accession>
<keyword evidence="1" id="KW-0413">Isomerase</keyword>